<evidence type="ECO:0000256" key="30">
    <source>
        <dbReference type="ARBA" id="ARBA00078578"/>
    </source>
</evidence>
<gene>
    <name evidence="34" type="primary">ERN2</name>
</gene>
<evidence type="ECO:0000256" key="9">
    <source>
        <dbReference type="ARBA" id="ARBA00022723"/>
    </source>
</evidence>
<dbReference type="Ensembl" id="ENSATET00000071736.2">
    <property type="protein sequence ID" value="ENSATEP00000047835.2"/>
    <property type="gene ID" value="ENSATEG00000008597.3"/>
</dbReference>
<evidence type="ECO:0000256" key="24">
    <source>
        <dbReference type="ARBA" id="ARBA00023230"/>
    </source>
</evidence>
<dbReference type="GO" id="GO:0036498">
    <property type="term" value="P:IRE1-mediated unfolded protein response"/>
    <property type="evidence" value="ECO:0007669"/>
    <property type="project" value="UniProtKB-ARBA"/>
</dbReference>
<dbReference type="FunFam" id="1.10.510.10:FF:000215">
    <property type="entry name" value="serine/threonine-protein kinase/endoribonuclease IRE1 isoform X1"/>
    <property type="match status" value="1"/>
</dbReference>
<evidence type="ECO:0000256" key="15">
    <source>
        <dbReference type="ARBA" id="ARBA00022824"/>
    </source>
</evidence>
<keyword evidence="25" id="KW-0511">Multifunctional enzyme</keyword>
<dbReference type="Gene3D" id="3.30.200.20">
    <property type="entry name" value="Phosphorylase Kinase, domain 1"/>
    <property type="match status" value="1"/>
</dbReference>
<dbReference type="GO" id="GO:0070059">
    <property type="term" value="P:intrinsic apoptotic signaling pathway in response to endoplasmic reticulum stress"/>
    <property type="evidence" value="ECO:0007669"/>
    <property type="project" value="TreeGrafter"/>
</dbReference>
<dbReference type="GO" id="GO:0016787">
    <property type="term" value="F:hydrolase activity"/>
    <property type="evidence" value="ECO:0007669"/>
    <property type="project" value="UniProtKB-KW"/>
</dbReference>
<evidence type="ECO:0000256" key="3">
    <source>
        <dbReference type="ARBA" id="ARBA00012513"/>
    </source>
</evidence>
<evidence type="ECO:0000256" key="13">
    <source>
        <dbReference type="ARBA" id="ARBA00022777"/>
    </source>
</evidence>
<proteinExistence type="predicted"/>
<evidence type="ECO:0000256" key="2">
    <source>
        <dbReference type="ARBA" id="ARBA00004115"/>
    </source>
</evidence>
<evidence type="ECO:0000256" key="26">
    <source>
        <dbReference type="ARBA" id="ARBA00047899"/>
    </source>
</evidence>
<dbReference type="InterPro" id="IPR002372">
    <property type="entry name" value="PQQ_rpt_dom"/>
</dbReference>
<dbReference type="GO" id="GO:0010629">
    <property type="term" value="P:negative regulation of gene expression"/>
    <property type="evidence" value="ECO:0007669"/>
    <property type="project" value="UniProtKB-ARBA"/>
</dbReference>
<dbReference type="PROSITE" id="PS00108">
    <property type="entry name" value="PROTEIN_KINASE_ST"/>
    <property type="match status" value="1"/>
</dbReference>
<evidence type="ECO:0000256" key="1">
    <source>
        <dbReference type="ARBA" id="ARBA00001946"/>
    </source>
</evidence>
<name>A0A7N6FAT2_ANATE</name>
<keyword evidence="12" id="KW-0013">ADP-ribosylation</keyword>
<evidence type="ECO:0000256" key="5">
    <source>
        <dbReference type="ARBA" id="ARBA00022553"/>
    </source>
</evidence>
<evidence type="ECO:0000256" key="27">
    <source>
        <dbReference type="ARBA" id="ARBA00048679"/>
    </source>
</evidence>
<comment type="catalytic activity">
    <reaction evidence="27">
        <text>L-seryl-[protein] + ATP = O-phospho-L-seryl-[protein] + ADP + H(+)</text>
        <dbReference type="Rhea" id="RHEA:17989"/>
        <dbReference type="Rhea" id="RHEA-COMP:9863"/>
        <dbReference type="Rhea" id="RHEA-COMP:11604"/>
        <dbReference type="ChEBI" id="CHEBI:15378"/>
        <dbReference type="ChEBI" id="CHEBI:29999"/>
        <dbReference type="ChEBI" id="CHEBI:30616"/>
        <dbReference type="ChEBI" id="CHEBI:83421"/>
        <dbReference type="ChEBI" id="CHEBI:456216"/>
        <dbReference type="EC" id="2.7.11.1"/>
    </reaction>
</comment>
<sequence length="864" mass="96502">MKDTALGAVGTLARLLMWILLLSWEGKLLQVGGVRSVTLPESLLFVSTLDGSLHAVSKQSGDIKWTLREDPVIQLPVYLTEPGFLPDPNDGSLYVLGGKHKEGLMKLPFTIPELVQSAPCRSSDGILYTGKKQDVWFVVDPETGEKQTSLTTSSSESICPNSPLLYIGRTEYVVTIFDTKTQELRWNATYNDYSAPSIRNGTPEMAHLVSSGDGLVVTVDRESGDVLWSQNYGSPVVGVYLYSGDTLRHAPHLSLAMETLRFLTFSSANNQANAHSTLKWSYQFVKEQASAQTQLVPTLYVGKLDSHLYASTSLVHHGVSLVPRGLTLARIEGPLTAGVTVRERGECEITPSTDVRYPPGTTDSRKNHWLLIGKHIHSIFLQQHLQEKFIQGEIHRDSNANRGGDDGRLSGQAESPVPVLPVYITRDRLTLAVLTLLLGGWLAFALTYPAVRNSEEVYVGKISFSSSEVLGRGSAGTFVFRGEFDGRNVAVKRILPECVEVAEREVQLLRESDTHPNVIRYFCTERDRLFTYIAIELCASTLQQYVEDPTCFPELNPITLLEQTMCGLSHLHSLNIVHRDLKPRNILLSGPNALGRVRALISDFGLCKKIPDGRSSFSLRSGIPGTEGWIAPEVLRDTPGNKPTAAVDVFSAGCVFYYVVSRGQHPFGDSLRRQVNILSGEYSLSHFMEDIHDDVIAQDLIEQMISAEAESRPSTACVLKHPFFWSPEKQLLFFQDVSDRIEKEPADSPIVVRLETAGRSVVRTNWRMHISVPLQTDLRRFRTYKGNSVRDLLRAMRNKKHHYHELPPEVQETLGELPEGFVSYFTSRFPRLLMHTHAALQICAHERLFHPYYLKSALEAHKTC</sequence>
<keyword evidence="6" id="KW-0808">Transferase</keyword>
<evidence type="ECO:0000256" key="29">
    <source>
        <dbReference type="ARBA" id="ARBA00076266"/>
    </source>
</evidence>
<evidence type="ECO:0000256" key="7">
    <source>
        <dbReference type="ARBA" id="ARBA00022692"/>
    </source>
</evidence>
<dbReference type="InterPro" id="IPR045133">
    <property type="entry name" value="IRE1/2-like"/>
</dbReference>
<dbReference type="InterPro" id="IPR011009">
    <property type="entry name" value="Kinase-like_dom_sf"/>
</dbReference>
<organism evidence="34 35">
    <name type="scientific">Anabas testudineus</name>
    <name type="common">Climbing perch</name>
    <name type="synonym">Anthias testudineus</name>
    <dbReference type="NCBI Taxonomy" id="64144"/>
    <lineage>
        <taxon>Eukaryota</taxon>
        <taxon>Metazoa</taxon>
        <taxon>Chordata</taxon>
        <taxon>Craniata</taxon>
        <taxon>Vertebrata</taxon>
        <taxon>Euteleostomi</taxon>
        <taxon>Actinopterygii</taxon>
        <taxon>Neopterygii</taxon>
        <taxon>Teleostei</taxon>
        <taxon>Neoteleostei</taxon>
        <taxon>Acanthomorphata</taxon>
        <taxon>Anabantaria</taxon>
        <taxon>Anabantiformes</taxon>
        <taxon>Anabantoidei</taxon>
        <taxon>Anabantidae</taxon>
        <taxon>Anabas</taxon>
    </lineage>
</organism>
<keyword evidence="16" id="KW-0067">ATP-binding</keyword>
<evidence type="ECO:0000313" key="35">
    <source>
        <dbReference type="Proteomes" id="UP000265040"/>
    </source>
</evidence>
<dbReference type="SUPFAM" id="SSF50998">
    <property type="entry name" value="Quinoprotein alcohol dehydrogenase-like"/>
    <property type="match status" value="1"/>
</dbReference>
<keyword evidence="35" id="KW-1185">Reference proteome</keyword>
<keyword evidence="14" id="KW-0378">Hydrolase</keyword>
<keyword evidence="8" id="KW-0053">Apoptosis</keyword>
<dbReference type="InterPro" id="IPR008271">
    <property type="entry name" value="Ser/Thr_kinase_AS"/>
</dbReference>
<protein>
    <recommendedName>
        <fullName evidence="28">Serine/threonine-protein kinase/endoribonuclease IRE1</fullName>
        <ecNumber evidence="3">2.7.11.1</ecNumber>
    </recommendedName>
    <alternativeName>
        <fullName evidence="29">Endoplasmic reticulum-to-nucleus signaling 1</fullName>
    </alternativeName>
    <alternativeName>
        <fullName evidence="30">Inositol-requiring protein 1</fullName>
    </alternativeName>
    <alternativeName>
        <fullName evidence="31">Ire1-alpha</fullName>
    </alternativeName>
</protein>
<dbReference type="InterPro" id="IPR011047">
    <property type="entry name" value="Quinoprotein_ADH-like_sf"/>
</dbReference>
<evidence type="ECO:0000256" key="23">
    <source>
        <dbReference type="ARBA" id="ARBA00023180"/>
    </source>
</evidence>
<dbReference type="GO" id="GO:0051082">
    <property type="term" value="F:unfolded protein binding"/>
    <property type="evidence" value="ECO:0007669"/>
    <property type="project" value="TreeGrafter"/>
</dbReference>
<keyword evidence="19" id="KW-0805">Transcription regulation</keyword>
<dbReference type="GeneTree" id="ENSGT00940000165262"/>
<keyword evidence="10" id="KW-0732">Signal</keyword>
<accession>A0A7N6FAT2</accession>
<evidence type="ECO:0000259" key="32">
    <source>
        <dbReference type="PROSITE" id="PS50011"/>
    </source>
</evidence>
<keyword evidence="18" id="KW-1133">Transmembrane helix</keyword>
<keyword evidence="23" id="KW-0325">Glycoprotein</keyword>
<keyword evidence="20" id="KW-0472">Membrane</keyword>
<dbReference type="PROSITE" id="PS51392">
    <property type="entry name" value="KEN"/>
    <property type="match status" value="1"/>
</dbReference>
<keyword evidence="4" id="KW-0723">Serine/threonine-protein kinase</keyword>
<keyword evidence="17" id="KW-0460">Magnesium</keyword>
<dbReference type="Gene3D" id="1.20.1440.180">
    <property type="entry name" value="KEN domain"/>
    <property type="match status" value="1"/>
</dbReference>
<keyword evidence="5" id="KW-0597">Phosphoprotein</keyword>
<dbReference type="SUPFAM" id="SSF56112">
    <property type="entry name" value="Protein kinase-like (PK-like)"/>
    <property type="match status" value="1"/>
</dbReference>
<evidence type="ECO:0000256" key="16">
    <source>
        <dbReference type="ARBA" id="ARBA00022840"/>
    </source>
</evidence>
<dbReference type="InterPro" id="IPR038357">
    <property type="entry name" value="KEN_sf"/>
</dbReference>
<dbReference type="PANTHER" id="PTHR13954">
    <property type="entry name" value="IRE1-RELATED"/>
    <property type="match status" value="1"/>
</dbReference>
<dbReference type="EC" id="2.7.11.1" evidence="3"/>
<dbReference type="GO" id="GO:0033120">
    <property type="term" value="P:positive regulation of RNA splicing"/>
    <property type="evidence" value="ECO:0007669"/>
    <property type="project" value="UniProtKB-ARBA"/>
</dbReference>
<keyword evidence="15" id="KW-0256">Endoplasmic reticulum</keyword>
<evidence type="ECO:0000256" key="20">
    <source>
        <dbReference type="ARBA" id="ARBA00023136"/>
    </source>
</evidence>
<keyword evidence="11" id="KW-0547">Nucleotide-binding</keyword>
<dbReference type="InterPro" id="IPR015943">
    <property type="entry name" value="WD40/YVTN_repeat-like_dom_sf"/>
</dbReference>
<reference evidence="34" key="3">
    <citation type="submission" date="2025-09" db="UniProtKB">
        <authorList>
            <consortium name="Ensembl"/>
        </authorList>
    </citation>
    <scope>IDENTIFICATION</scope>
</reference>
<evidence type="ECO:0000256" key="21">
    <source>
        <dbReference type="ARBA" id="ARBA00023157"/>
    </source>
</evidence>
<evidence type="ECO:0000256" key="31">
    <source>
        <dbReference type="ARBA" id="ARBA00083182"/>
    </source>
</evidence>
<dbReference type="PANTHER" id="PTHR13954:SF15">
    <property type="entry name" value="SERINE_THREONINE-PROTEIN KINASE_ENDORIBONUCLEASE IRE2"/>
    <property type="match status" value="1"/>
</dbReference>
<dbReference type="InterPro" id="IPR000719">
    <property type="entry name" value="Prot_kinase_dom"/>
</dbReference>
<evidence type="ECO:0000256" key="14">
    <source>
        <dbReference type="ARBA" id="ARBA00022801"/>
    </source>
</evidence>
<evidence type="ECO:0000256" key="4">
    <source>
        <dbReference type="ARBA" id="ARBA00022527"/>
    </source>
</evidence>
<dbReference type="GO" id="GO:0006397">
    <property type="term" value="P:mRNA processing"/>
    <property type="evidence" value="ECO:0007669"/>
    <property type="project" value="InterPro"/>
</dbReference>
<dbReference type="CDD" id="cd09769">
    <property type="entry name" value="Luminal_IRE1"/>
    <property type="match status" value="1"/>
</dbReference>
<evidence type="ECO:0000256" key="18">
    <source>
        <dbReference type="ARBA" id="ARBA00022989"/>
    </source>
</evidence>
<evidence type="ECO:0000256" key="17">
    <source>
        <dbReference type="ARBA" id="ARBA00022842"/>
    </source>
</evidence>
<evidence type="ECO:0000256" key="19">
    <source>
        <dbReference type="ARBA" id="ARBA00023015"/>
    </source>
</evidence>
<evidence type="ECO:0000259" key="33">
    <source>
        <dbReference type="PROSITE" id="PS51392"/>
    </source>
</evidence>
<keyword evidence="21" id="KW-1015">Disulfide bond</keyword>
<dbReference type="SMART" id="SM00220">
    <property type="entry name" value="S_TKc"/>
    <property type="match status" value="1"/>
</dbReference>
<dbReference type="Pfam" id="PF06479">
    <property type="entry name" value="Ribonuc_2-5A"/>
    <property type="match status" value="1"/>
</dbReference>
<dbReference type="GO" id="GO:0004521">
    <property type="term" value="F:RNA endonuclease activity"/>
    <property type="evidence" value="ECO:0007669"/>
    <property type="project" value="InterPro"/>
</dbReference>
<comment type="cofactor">
    <cofactor evidence="1">
        <name>Mg(2+)</name>
        <dbReference type="ChEBI" id="CHEBI:18420"/>
    </cofactor>
</comment>
<dbReference type="FunFam" id="2.130.10.10:FF:000225">
    <property type="entry name" value="Endoplasmic reticulum to nucleus-signaling 1"/>
    <property type="match status" value="1"/>
</dbReference>
<dbReference type="InterPro" id="IPR010513">
    <property type="entry name" value="KEN_dom"/>
</dbReference>
<dbReference type="GO" id="GO:0004674">
    <property type="term" value="F:protein serine/threonine kinase activity"/>
    <property type="evidence" value="ECO:0007669"/>
    <property type="project" value="UniProtKB-KW"/>
</dbReference>
<evidence type="ECO:0000313" key="34">
    <source>
        <dbReference type="Ensembl" id="ENSATEP00000047835.2"/>
    </source>
</evidence>
<dbReference type="GO" id="GO:0005524">
    <property type="term" value="F:ATP binding"/>
    <property type="evidence" value="ECO:0007669"/>
    <property type="project" value="UniProtKB-KW"/>
</dbReference>
<dbReference type="Pfam" id="PF00069">
    <property type="entry name" value="Pkinase"/>
    <property type="match status" value="1"/>
</dbReference>
<dbReference type="InterPro" id="IPR018391">
    <property type="entry name" value="PQQ_b-propeller_rpt"/>
</dbReference>
<reference evidence="34" key="2">
    <citation type="submission" date="2025-08" db="UniProtKB">
        <authorList>
            <consortium name="Ensembl"/>
        </authorList>
    </citation>
    <scope>IDENTIFICATION</scope>
</reference>
<reference evidence="34" key="1">
    <citation type="submission" date="2021-04" db="EMBL/GenBank/DDBJ databases">
        <authorList>
            <consortium name="Wellcome Sanger Institute Data Sharing"/>
        </authorList>
    </citation>
    <scope>NUCLEOTIDE SEQUENCE [LARGE SCALE GENOMIC DNA]</scope>
</reference>
<evidence type="ECO:0000256" key="6">
    <source>
        <dbReference type="ARBA" id="ARBA00022679"/>
    </source>
</evidence>
<evidence type="ECO:0000256" key="11">
    <source>
        <dbReference type="ARBA" id="ARBA00022741"/>
    </source>
</evidence>
<keyword evidence="22" id="KW-0804">Transcription</keyword>
<dbReference type="Gene3D" id="1.10.510.10">
    <property type="entry name" value="Transferase(Phosphotransferase) domain 1"/>
    <property type="match status" value="1"/>
</dbReference>
<dbReference type="FunFam" id="3.30.200.20:FF:000077">
    <property type="entry name" value="Putative Serine/threonine-protein kinase/endoribonuclease IRE1"/>
    <property type="match status" value="1"/>
</dbReference>
<comment type="catalytic activity">
    <reaction evidence="26">
        <text>L-threonyl-[protein] + ATP = O-phospho-L-threonyl-[protein] + ADP + H(+)</text>
        <dbReference type="Rhea" id="RHEA:46608"/>
        <dbReference type="Rhea" id="RHEA-COMP:11060"/>
        <dbReference type="Rhea" id="RHEA-COMP:11605"/>
        <dbReference type="ChEBI" id="CHEBI:15378"/>
        <dbReference type="ChEBI" id="CHEBI:30013"/>
        <dbReference type="ChEBI" id="CHEBI:30616"/>
        <dbReference type="ChEBI" id="CHEBI:61977"/>
        <dbReference type="ChEBI" id="CHEBI:456216"/>
        <dbReference type="EC" id="2.7.11.1"/>
    </reaction>
</comment>
<evidence type="ECO:0000256" key="28">
    <source>
        <dbReference type="ARBA" id="ARBA00073767"/>
    </source>
</evidence>
<dbReference type="Proteomes" id="UP000265040">
    <property type="component" value="Chromosome 1"/>
</dbReference>
<dbReference type="CDD" id="cd13982">
    <property type="entry name" value="STKc_IRE1"/>
    <property type="match status" value="1"/>
</dbReference>
<evidence type="ECO:0000256" key="10">
    <source>
        <dbReference type="ARBA" id="ARBA00022729"/>
    </source>
</evidence>
<evidence type="ECO:0000256" key="12">
    <source>
        <dbReference type="ARBA" id="ARBA00022765"/>
    </source>
</evidence>
<evidence type="ECO:0000256" key="8">
    <source>
        <dbReference type="ARBA" id="ARBA00022703"/>
    </source>
</evidence>
<dbReference type="SMART" id="SM00564">
    <property type="entry name" value="PQQ"/>
    <property type="match status" value="5"/>
</dbReference>
<dbReference type="Pfam" id="PF13360">
    <property type="entry name" value="PQQ_2"/>
    <property type="match status" value="1"/>
</dbReference>
<comment type="subcellular location">
    <subcellularLocation>
        <location evidence="2">Endoplasmic reticulum membrane</location>
        <topology evidence="2">Single-pass type I membrane protein</topology>
    </subcellularLocation>
</comment>
<keyword evidence="24" id="KW-0834">Unfolded protein response</keyword>
<keyword evidence="9" id="KW-0479">Metal-binding</keyword>
<dbReference type="Gene3D" id="2.130.10.10">
    <property type="entry name" value="YVTN repeat-like/Quinoprotein amine dehydrogenase"/>
    <property type="match status" value="1"/>
</dbReference>
<dbReference type="PROSITE" id="PS50011">
    <property type="entry name" value="PROTEIN_KINASE_DOM"/>
    <property type="match status" value="1"/>
</dbReference>
<feature type="domain" description="KEN" evidence="33">
    <location>
        <begin position="727"/>
        <end position="855"/>
    </location>
</feature>
<evidence type="ECO:0000256" key="22">
    <source>
        <dbReference type="ARBA" id="ARBA00023163"/>
    </source>
</evidence>
<evidence type="ECO:0000256" key="25">
    <source>
        <dbReference type="ARBA" id="ARBA00023268"/>
    </source>
</evidence>
<keyword evidence="13" id="KW-0418">Kinase</keyword>
<dbReference type="GO" id="GO:0042803">
    <property type="term" value="F:protein homodimerization activity"/>
    <property type="evidence" value="ECO:0007669"/>
    <property type="project" value="UniProtKB-ARBA"/>
</dbReference>
<keyword evidence="7" id="KW-0812">Transmembrane</keyword>
<dbReference type="GO" id="GO:1990604">
    <property type="term" value="C:IRE1-TRAF2-ASK1 complex"/>
    <property type="evidence" value="ECO:0007669"/>
    <property type="project" value="TreeGrafter"/>
</dbReference>
<dbReference type="GO" id="GO:1905898">
    <property type="term" value="P:positive regulation of response to endoplasmic reticulum stress"/>
    <property type="evidence" value="ECO:0007669"/>
    <property type="project" value="UniProtKB-ARBA"/>
</dbReference>
<dbReference type="AlphaFoldDB" id="A0A7N6FAT2"/>
<dbReference type="GO" id="GO:0046872">
    <property type="term" value="F:metal ion binding"/>
    <property type="evidence" value="ECO:0007669"/>
    <property type="project" value="UniProtKB-KW"/>
</dbReference>
<dbReference type="FunFam" id="1.20.1440.180:FF:000001">
    <property type="entry name" value="Serine/threonine-protein kinase/endoribonuclease IRE1"/>
    <property type="match status" value="1"/>
</dbReference>
<feature type="domain" description="Protein kinase" evidence="32">
    <location>
        <begin position="464"/>
        <end position="724"/>
    </location>
</feature>
<dbReference type="CDD" id="cd10422">
    <property type="entry name" value="RNase_Ire1"/>
    <property type="match status" value="1"/>
</dbReference>
<dbReference type="SMART" id="SM00580">
    <property type="entry name" value="PUG"/>
    <property type="match status" value="1"/>
</dbReference>